<reference evidence="1 2" key="1">
    <citation type="journal article" date="2016" name="Nat. Commun.">
        <title>Thousands of microbial genomes shed light on interconnected biogeochemical processes in an aquifer system.</title>
        <authorList>
            <person name="Anantharaman K."/>
            <person name="Brown C.T."/>
            <person name="Hug L.A."/>
            <person name="Sharon I."/>
            <person name="Castelle C.J."/>
            <person name="Probst A.J."/>
            <person name="Thomas B.C."/>
            <person name="Singh A."/>
            <person name="Wilkins M.J."/>
            <person name="Karaoz U."/>
            <person name="Brodie E.L."/>
            <person name="Williams K.H."/>
            <person name="Hubbard S.S."/>
            <person name="Banfield J.F."/>
        </authorList>
    </citation>
    <scope>NUCLEOTIDE SEQUENCE [LARGE SCALE GENOMIC DNA]</scope>
</reference>
<evidence type="ECO:0000313" key="1">
    <source>
        <dbReference type="EMBL" id="OGL73351.1"/>
    </source>
</evidence>
<organism evidence="1 2">
    <name type="scientific">Candidatus Uhrbacteria bacterium RIFCSPHIGHO2_02_FULL_60_10</name>
    <dbReference type="NCBI Taxonomy" id="1802392"/>
    <lineage>
        <taxon>Bacteria</taxon>
        <taxon>Candidatus Uhriibacteriota</taxon>
    </lineage>
</organism>
<comment type="caution">
    <text evidence="1">The sequence shown here is derived from an EMBL/GenBank/DDBJ whole genome shotgun (WGS) entry which is preliminary data.</text>
</comment>
<accession>A0A1F7U559</accession>
<evidence type="ECO:0000313" key="2">
    <source>
        <dbReference type="Proteomes" id="UP000177088"/>
    </source>
</evidence>
<dbReference type="EMBL" id="MGEA01000063">
    <property type="protein sequence ID" value="OGL73351.1"/>
    <property type="molecule type" value="Genomic_DNA"/>
</dbReference>
<protein>
    <submittedName>
        <fullName evidence="1">Uncharacterized protein</fullName>
    </submittedName>
</protein>
<sequence>MKITATPEVLAALDEIERAETKKYRAKRTGEEKELARLRAIDEIRLARQVELNRCATEIFEWRAAFVELPETKRIWPALGGKARLPLFFARFWRGEPVPASDRTACAGLVFEAWLPSFGLPPFWYEERYKGHVSAEARLTSPRELVDRLHPDFLAAAHAHLTGPEMWKFILQELQRYSKR</sequence>
<dbReference type="Proteomes" id="UP000177088">
    <property type="component" value="Unassembled WGS sequence"/>
</dbReference>
<proteinExistence type="predicted"/>
<name>A0A1F7U559_9BACT</name>
<gene>
    <name evidence="1" type="ORF">A3C96_00920</name>
</gene>
<dbReference type="AlphaFoldDB" id="A0A1F7U559"/>